<dbReference type="Pfam" id="PF05093">
    <property type="entry name" value="CIAPIN1"/>
    <property type="match status" value="1"/>
</dbReference>
<feature type="signal peptide" evidence="1">
    <location>
        <begin position="1"/>
        <end position="19"/>
    </location>
</feature>
<gene>
    <name evidence="3" type="ORF">TGEB3V08_LOCUS11080</name>
</gene>
<evidence type="ECO:0000256" key="1">
    <source>
        <dbReference type="SAM" id="SignalP"/>
    </source>
</evidence>
<reference evidence="3" key="1">
    <citation type="submission" date="2020-11" db="EMBL/GenBank/DDBJ databases">
        <authorList>
            <person name="Tran Van P."/>
        </authorList>
    </citation>
    <scope>NUCLEOTIDE SEQUENCE</scope>
</reference>
<keyword evidence="1" id="KW-0732">Signal</keyword>
<evidence type="ECO:0000313" key="3">
    <source>
        <dbReference type="EMBL" id="CAD7611941.1"/>
    </source>
</evidence>
<dbReference type="AlphaFoldDB" id="A0A7R9K8I1"/>
<name>A0A7R9K8I1_TIMGE</name>
<feature type="chain" id="PRO_5030839541" description="Anamorsin C-terminal domain-containing protein" evidence="1">
    <location>
        <begin position="20"/>
        <end position="107"/>
    </location>
</feature>
<feature type="domain" description="Anamorsin C-terminal" evidence="2">
    <location>
        <begin position="30"/>
        <end position="94"/>
    </location>
</feature>
<proteinExistence type="predicted"/>
<sequence>MFMYLLLVFLLARTTFKTGKPPHILSRREVCGTTGKRKVCKNCSCGLQEELKTASRKAPTSACGNMEESDEEVALLLWKWVVVKMKESDEEVSFVAVEVGGSQDGGK</sequence>
<dbReference type="InterPro" id="IPR046408">
    <property type="entry name" value="CIAPIN1"/>
</dbReference>
<evidence type="ECO:0000259" key="2">
    <source>
        <dbReference type="Pfam" id="PF05093"/>
    </source>
</evidence>
<organism evidence="3">
    <name type="scientific">Timema genevievae</name>
    <name type="common">Walking stick</name>
    <dbReference type="NCBI Taxonomy" id="629358"/>
    <lineage>
        <taxon>Eukaryota</taxon>
        <taxon>Metazoa</taxon>
        <taxon>Ecdysozoa</taxon>
        <taxon>Arthropoda</taxon>
        <taxon>Hexapoda</taxon>
        <taxon>Insecta</taxon>
        <taxon>Pterygota</taxon>
        <taxon>Neoptera</taxon>
        <taxon>Polyneoptera</taxon>
        <taxon>Phasmatodea</taxon>
        <taxon>Timematodea</taxon>
        <taxon>Timematoidea</taxon>
        <taxon>Timematidae</taxon>
        <taxon>Timema</taxon>
    </lineage>
</organism>
<protein>
    <recommendedName>
        <fullName evidence="2">Anamorsin C-terminal domain-containing protein</fullName>
    </recommendedName>
</protein>
<dbReference type="EMBL" id="OE847946">
    <property type="protein sequence ID" value="CAD7611941.1"/>
    <property type="molecule type" value="Genomic_DNA"/>
</dbReference>
<accession>A0A7R9K8I1</accession>